<sequence length="443" mass="49611">MLSSTDDDDDASWSNLGTDLQGEEIVLEDVVGKKKTKEEFEEGDEKELEEKPQMTCGKKDDSPPSKEEEEKELEGIEDAWEGKDEEVRAWLELAEGQFDARTSPLIGAQQKQQTSHATTTKYETPTQGEGGEGPVQEKQPRRENKRRRTNAMKTLKRSLDVKLMMSSVVSICIGIVALYLATMSSSTTRDVVITENTPSETNSFEERLKAIEEIQRCEVKLEKAKEKVEELVTKILEEKRKLRAQQQRGVFASWLAFEDDEYSEAISSWTAMVAVMTYFTAISMISLWFWKLVNLAFFGNGEMEESSFFTTTTGTTRSDESGSAKDDDDGKGERPIDSYAKVARHLNANKTPTSSIRGALRTPSDSGVPKPFATSSQRRRSVSPTVSKDGATPLSRLPRYKTPQLPPTANRRGPAREDSVNNLGRRMQDVADEDLAMNLYGEQ</sequence>
<keyword evidence="3" id="KW-0812">Transmembrane</keyword>
<name>K8EZM1_9CHLO</name>
<evidence type="ECO:0000256" key="1">
    <source>
        <dbReference type="SAM" id="Coils"/>
    </source>
</evidence>
<reference evidence="4 5" key="1">
    <citation type="submission" date="2011-10" db="EMBL/GenBank/DDBJ databases">
        <authorList>
            <person name="Genoscope - CEA"/>
        </authorList>
    </citation>
    <scope>NUCLEOTIDE SEQUENCE [LARGE SCALE GENOMIC DNA]</scope>
    <source>
        <strain evidence="4 5">RCC 1105</strain>
    </source>
</reference>
<gene>
    <name evidence="4" type="ORF">Bathy08g03040</name>
</gene>
<feature type="region of interest" description="Disordered" evidence="2">
    <location>
        <begin position="347"/>
        <end position="429"/>
    </location>
</feature>
<feature type="transmembrane region" description="Helical" evidence="3">
    <location>
        <begin position="163"/>
        <end position="181"/>
    </location>
</feature>
<evidence type="ECO:0000256" key="3">
    <source>
        <dbReference type="SAM" id="Phobius"/>
    </source>
</evidence>
<feature type="region of interest" description="Disordered" evidence="2">
    <location>
        <begin position="106"/>
        <end position="149"/>
    </location>
</feature>
<keyword evidence="1" id="KW-0175">Coiled coil</keyword>
<dbReference type="AlphaFoldDB" id="K8EZM1"/>
<dbReference type="Proteomes" id="UP000198341">
    <property type="component" value="Chromosome 8"/>
</dbReference>
<evidence type="ECO:0000256" key="2">
    <source>
        <dbReference type="SAM" id="MobiDB-lite"/>
    </source>
</evidence>
<feature type="region of interest" description="Disordered" evidence="2">
    <location>
        <begin position="1"/>
        <end position="82"/>
    </location>
</feature>
<organism evidence="4 5">
    <name type="scientific">Bathycoccus prasinos</name>
    <dbReference type="NCBI Taxonomy" id="41875"/>
    <lineage>
        <taxon>Eukaryota</taxon>
        <taxon>Viridiplantae</taxon>
        <taxon>Chlorophyta</taxon>
        <taxon>Mamiellophyceae</taxon>
        <taxon>Mamiellales</taxon>
        <taxon>Bathycoccaceae</taxon>
        <taxon>Bathycoccus</taxon>
    </lineage>
</organism>
<keyword evidence="5" id="KW-1185">Reference proteome</keyword>
<dbReference type="RefSeq" id="XP_007511804.1">
    <property type="nucleotide sequence ID" value="XM_007511742.1"/>
</dbReference>
<protein>
    <submittedName>
        <fullName evidence="4">Uncharacterized protein</fullName>
    </submittedName>
</protein>
<feature type="compositionally biased region" description="Acidic residues" evidence="2">
    <location>
        <begin position="69"/>
        <end position="79"/>
    </location>
</feature>
<feature type="transmembrane region" description="Helical" evidence="3">
    <location>
        <begin position="269"/>
        <end position="290"/>
    </location>
</feature>
<dbReference type="EMBL" id="FO082271">
    <property type="protein sequence ID" value="CCO17925.1"/>
    <property type="molecule type" value="Genomic_DNA"/>
</dbReference>
<feature type="region of interest" description="Disordered" evidence="2">
    <location>
        <begin position="309"/>
        <end position="335"/>
    </location>
</feature>
<feature type="coiled-coil region" evidence="1">
    <location>
        <begin position="207"/>
        <end position="248"/>
    </location>
</feature>
<accession>K8EZM1</accession>
<keyword evidence="3" id="KW-1133">Transmembrane helix</keyword>
<evidence type="ECO:0000313" key="5">
    <source>
        <dbReference type="Proteomes" id="UP000198341"/>
    </source>
</evidence>
<feature type="compositionally biased region" description="Basic and acidic residues" evidence="2">
    <location>
        <begin position="48"/>
        <end position="68"/>
    </location>
</feature>
<feature type="compositionally biased region" description="Polar residues" evidence="2">
    <location>
        <begin position="109"/>
        <end position="122"/>
    </location>
</feature>
<dbReference type="GeneID" id="19014283"/>
<dbReference type="KEGG" id="bpg:Bathy08g03040"/>
<keyword evidence="3" id="KW-0472">Membrane</keyword>
<feature type="compositionally biased region" description="Acidic residues" evidence="2">
    <location>
        <begin position="1"/>
        <end position="11"/>
    </location>
</feature>
<evidence type="ECO:0000313" key="4">
    <source>
        <dbReference type="EMBL" id="CCO17925.1"/>
    </source>
</evidence>
<proteinExistence type="predicted"/>